<dbReference type="AlphaFoldDB" id="A0A0W0E0R6"/>
<dbReference type="VEuPathDB" id="FungiDB:GW608_I02981"/>
<dbReference type="EMBL" id="LLZZ01000114">
    <property type="protein sequence ID" value="KTB05192.1"/>
    <property type="molecule type" value="Genomic_DNA"/>
</dbReference>
<dbReference type="OrthoDB" id="529367at2759"/>
<dbReference type="InterPro" id="IPR004254">
    <property type="entry name" value="AdipoR/HlyIII-related"/>
</dbReference>
<dbReference type="Proteomes" id="UP000054886">
    <property type="component" value="Unassembled WGS sequence"/>
</dbReference>
<organism evidence="5 6">
    <name type="scientific">Candida glabrata</name>
    <name type="common">Yeast</name>
    <name type="synonym">Torulopsis glabrata</name>
    <dbReference type="NCBI Taxonomy" id="5478"/>
    <lineage>
        <taxon>Eukaryota</taxon>
        <taxon>Fungi</taxon>
        <taxon>Dikarya</taxon>
        <taxon>Ascomycota</taxon>
        <taxon>Saccharomycotina</taxon>
        <taxon>Saccharomycetes</taxon>
        <taxon>Saccharomycetales</taxon>
        <taxon>Saccharomycetaceae</taxon>
        <taxon>Nakaseomyces</taxon>
    </lineage>
</organism>
<accession>A0A0W0E0R6</accession>
<evidence type="ECO:0000313" key="5">
    <source>
        <dbReference type="EMBL" id="KTB05192.1"/>
    </source>
</evidence>
<evidence type="ECO:0000256" key="3">
    <source>
        <dbReference type="ARBA" id="ARBA00022989"/>
    </source>
</evidence>
<sequence>MEKKTVQSKIVTLEKLPVWYRRYGNSRIKTGYFYYTNATYLGCLQKLVKFNNDSISIYMNLVCGLISGVMLLFYTDVRLIPSHPSTTMTDYIIINLFLMATTTYFATMTLGQLLKGHSEYQGKLWNQAKQLALVLLLTCSIVTLLYYAFFDHVFLFKLFVIWTCLLMSITSIVIINDQYKRVQKLSCVVIFGVLSISLPIAVSIIKFGLFDSYKKQRIPFQVLTWEIVLYSLSAMLQLTRLPELTLSTLGDSFWIVDYLGNSDQVSQLVTIFAIIVHFNTIIFAYEVVHASIHVPPMISFK</sequence>
<keyword evidence="2" id="KW-0812">Transmembrane</keyword>
<keyword evidence="3" id="KW-1133">Transmembrane helix</keyword>
<evidence type="ECO:0000256" key="2">
    <source>
        <dbReference type="ARBA" id="ARBA00022692"/>
    </source>
</evidence>
<protein>
    <submittedName>
        <fullName evidence="5">ADIPOR-like receptor IZH1</fullName>
    </submittedName>
</protein>
<dbReference type="VEuPathDB" id="FungiDB:B1J91_I07491g"/>
<gene>
    <name evidence="5" type="ORF">AO440_002656</name>
</gene>
<proteinExistence type="predicted"/>
<dbReference type="VEuPathDB" id="FungiDB:CAGL0I07491g"/>
<reference evidence="5 6" key="1">
    <citation type="submission" date="2015-10" db="EMBL/GenBank/DDBJ databases">
        <title>Draft genomes sequences of Candida glabrata isolates 1A, 1B, 2A, 2B, 3A and 3B.</title>
        <authorList>
            <person name="Haavelsrud O.E."/>
            <person name="Gaustad P."/>
        </authorList>
    </citation>
    <scope>NUCLEOTIDE SEQUENCE [LARGE SCALE GENOMIC DNA]</scope>
    <source>
        <strain evidence="5">910700640</strain>
    </source>
</reference>
<dbReference type="GO" id="GO:0016020">
    <property type="term" value="C:membrane"/>
    <property type="evidence" value="ECO:0007669"/>
    <property type="project" value="UniProtKB-SubCell"/>
</dbReference>
<evidence type="ECO:0000313" key="6">
    <source>
        <dbReference type="Proteomes" id="UP000054886"/>
    </source>
</evidence>
<dbReference type="PhylomeDB" id="A0A0W0E0R6"/>
<dbReference type="OMA" id="SPVKCET"/>
<comment type="caution">
    <text evidence="5">The sequence shown here is derived from an EMBL/GenBank/DDBJ whole genome shotgun (WGS) entry which is preliminary data.</text>
</comment>
<evidence type="ECO:0000256" key="4">
    <source>
        <dbReference type="ARBA" id="ARBA00023136"/>
    </source>
</evidence>
<comment type="subcellular location">
    <subcellularLocation>
        <location evidence="1">Membrane</location>
        <topology evidence="1">Multi-pass membrane protein</topology>
    </subcellularLocation>
</comment>
<keyword evidence="5" id="KW-0675">Receptor</keyword>
<dbReference type="VEuPathDB" id="FungiDB:GVI51_I07315"/>
<evidence type="ECO:0000256" key="1">
    <source>
        <dbReference type="ARBA" id="ARBA00004141"/>
    </source>
</evidence>
<dbReference type="VEuPathDB" id="FungiDB:GWK60_I02981"/>
<name>A0A0W0E0R6_CANGB</name>
<keyword evidence="4" id="KW-0472">Membrane</keyword>
<dbReference type="Pfam" id="PF03006">
    <property type="entry name" value="HlyIII"/>
    <property type="match status" value="1"/>
</dbReference>